<dbReference type="PANTHER" id="PTHR43968">
    <property type="match status" value="1"/>
</dbReference>
<dbReference type="InterPro" id="IPR036249">
    <property type="entry name" value="Thioredoxin-like_sf"/>
</dbReference>
<accession>A0A7S2AUJ4</accession>
<dbReference type="Gene3D" id="1.20.1050.10">
    <property type="match status" value="1"/>
</dbReference>
<sequence length="308" mass="33523">MATTAPLKLSSSSKPKSQRSYSYSSRSCRLLGHRLRVGCGSGLCRRHIMASSSSSAGIPAATLYDMPISNHGARVRYAIYAKDIQDVVHIVSPNELGGLKSEEYLKRNPQGKMPLLVLADGTALPESEIIVQYLLDAYADRGPSLKPDDAVSRAKAAYVCRHHDMYIASVQGCMYRAMPSTEARATQLAELYKQLCVLESLCSSPEDGPYFLPGTTATHADGAIVPTMCFCFYALPKYFGWPGEHKASLSAFPKLSAWFASCQASDANLKKVADEVTGALGAWDEGGRWETVGAIADVKNTEYKWTYP</sequence>
<evidence type="ECO:0000259" key="2">
    <source>
        <dbReference type="PROSITE" id="PS50404"/>
    </source>
</evidence>
<dbReference type="PANTHER" id="PTHR43968:SF6">
    <property type="entry name" value="GLUTATHIONE S-TRANSFERASE OMEGA"/>
    <property type="match status" value="1"/>
</dbReference>
<evidence type="ECO:0000256" key="1">
    <source>
        <dbReference type="SAM" id="MobiDB-lite"/>
    </source>
</evidence>
<dbReference type="InterPro" id="IPR036282">
    <property type="entry name" value="Glutathione-S-Trfase_C_sf"/>
</dbReference>
<dbReference type="SFLD" id="SFLDS00019">
    <property type="entry name" value="Glutathione_Transferase_(cytos"/>
    <property type="match status" value="1"/>
</dbReference>
<dbReference type="InterPro" id="IPR004045">
    <property type="entry name" value="Glutathione_S-Trfase_N"/>
</dbReference>
<dbReference type="GO" id="GO:0005737">
    <property type="term" value="C:cytoplasm"/>
    <property type="evidence" value="ECO:0007669"/>
    <property type="project" value="TreeGrafter"/>
</dbReference>
<dbReference type="Pfam" id="PF13417">
    <property type="entry name" value="GST_N_3"/>
    <property type="match status" value="1"/>
</dbReference>
<protein>
    <recommendedName>
        <fullName evidence="2">GST N-terminal domain-containing protein</fullName>
    </recommendedName>
</protein>
<dbReference type="EMBL" id="HBGR01006456">
    <property type="protein sequence ID" value="CAD9378074.1"/>
    <property type="molecule type" value="Transcribed_RNA"/>
</dbReference>
<dbReference type="CDD" id="cd00570">
    <property type="entry name" value="GST_N_family"/>
    <property type="match status" value="1"/>
</dbReference>
<dbReference type="InterPro" id="IPR040079">
    <property type="entry name" value="Glutathione_S-Trfase"/>
</dbReference>
<dbReference type="SUPFAM" id="SSF47616">
    <property type="entry name" value="GST C-terminal domain-like"/>
    <property type="match status" value="1"/>
</dbReference>
<dbReference type="AlphaFoldDB" id="A0A7S2AUJ4"/>
<dbReference type="InterPro" id="IPR050983">
    <property type="entry name" value="GST_Omega/HSP26"/>
</dbReference>
<feature type="region of interest" description="Disordered" evidence="1">
    <location>
        <begin position="1"/>
        <end position="20"/>
    </location>
</feature>
<name>A0A7S2AUJ4_9CHLO</name>
<evidence type="ECO:0000313" key="3">
    <source>
        <dbReference type="EMBL" id="CAD9378074.1"/>
    </source>
</evidence>
<feature type="domain" description="GST N-terminal" evidence="2">
    <location>
        <begin position="59"/>
        <end position="142"/>
    </location>
</feature>
<reference evidence="3" key="1">
    <citation type="submission" date="2021-01" db="EMBL/GenBank/DDBJ databases">
        <authorList>
            <person name="Corre E."/>
            <person name="Pelletier E."/>
            <person name="Niang G."/>
            <person name="Scheremetjew M."/>
            <person name="Finn R."/>
            <person name="Kale V."/>
            <person name="Holt S."/>
            <person name="Cochrane G."/>
            <person name="Meng A."/>
            <person name="Brown T."/>
            <person name="Cohen L."/>
        </authorList>
    </citation>
    <scope>NUCLEOTIDE SEQUENCE</scope>
    <source>
        <strain evidence="3">RCC733</strain>
    </source>
</reference>
<dbReference type="Gene3D" id="3.40.30.10">
    <property type="entry name" value="Glutaredoxin"/>
    <property type="match status" value="1"/>
</dbReference>
<dbReference type="PROSITE" id="PS50404">
    <property type="entry name" value="GST_NTER"/>
    <property type="match status" value="1"/>
</dbReference>
<dbReference type="SUPFAM" id="SSF52833">
    <property type="entry name" value="Thioredoxin-like"/>
    <property type="match status" value="1"/>
</dbReference>
<organism evidence="3">
    <name type="scientific">Pycnococcus provasolii</name>
    <dbReference type="NCBI Taxonomy" id="41880"/>
    <lineage>
        <taxon>Eukaryota</taxon>
        <taxon>Viridiplantae</taxon>
        <taxon>Chlorophyta</taxon>
        <taxon>Pseudoscourfieldiophyceae</taxon>
        <taxon>Pseudoscourfieldiales</taxon>
        <taxon>Pycnococcaceae</taxon>
        <taxon>Pycnococcus</taxon>
    </lineage>
</organism>
<gene>
    <name evidence="3" type="ORF">PPRO1471_LOCUS4324</name>
</gene>
<proteinExistence type="predicted"/>